<evidence type="ECO:0000313" key="12">
    <source>
        <dbReference type="EMBL" id="CAB4797576.1"/>
    </source>
</evidence>
<dbReference type="Gene3D" id="3.90.470.20">
    <property type="entry name" value="4'-phosphopantetheinyl transferase domain"/>
    <property type="match status" value="1"/>
</dbReference>
<dbReference type="EMBL" id="CAFAAO010000004">
    <property type="protein sequence ID" value="CAB4797576.1"/>
    <property type="molecule type" value="Genomic_DNA"/>
</dbReference>
<dbReference type="GO" id="GO:0006633">
    <property type="term" value="P:fatty acid biosynthetic process"/>
    <property type="evidence" value="ECO:0007669"/>
    <property type="project" value="UniProtKB-KW"/>
</dbReference>
<accession>A0A6J5YY12</accession>
<keyword evidence="2" id="KW-0808">Transferase</keyword>
<dbReference type="GO" id="GO:0008897">
    <property type="term" value="F:holo-[acyl-carrier-protein] synthase activity"/>
    <property type="evidence" value="ECO:0007669"/>
    <property type="project" value="InterPro"/>
</dbReference>
<keyword evidence="1" id="KW-0444">Lipid biosynthesis</keyword>
<evidence type="ECO:0000256" key="4">
    <source>
        <dbReference type="ARBA" id="ARBA00022832"/>
    </source>
</evidence>
<dbReference type="HAMAP" id="MF_00101">
    <property type="entry name" value="AcpS"/>
    <property type="match status" value="1"/>
</dbReference>
<sequence>MAIVGIGVDVVDLARFSGVVERTPEIVDRLFTKAEQTSAEGNQLPLISLAGRFAVKEAVAKALGAPVGMNWHDCEVSNAGAPTISTTGTVAQVAQSQGVTNWHVSISHDGPVAIAYVIAEKV</sequence>
<dbReference type="EMBL" id="CAFBIX010000005">
    <property type="protein sequence ID" value="CAB4846409.1"/>
    <property type="molecule type" value="Genomic_DNA"/>
</dbReference>
<dbReference type="EMBL" id="CAFBPK010000012">
    <property type="protein sequence ID" value="CAB5019844.1"/>
    <property type="molecule type" value="Genomic_DNA"/>
</dbReference>
<evidence type="ECO:0000313" key="9">
    <source>
        <dbReference type="EMBL" id="CAB4335124.1"/>
    </source>
</evidence>
<feature type="domain" description="4'-phosphopantetheinyl transferase" evidence="8">
    <location>
        <begin position="5"/>
        <end position="107"/>
    </location>
</feature>
<keyword evidence="4" id="KW-0276">Fatty acid metabolism</keyword>
<dbReference type="InterPro" id="IPR008278">
    <property type="entry name" value="4-PPantetheinyl_Trfase_dom"/>
</dbReference>
<keyword evidence="6" id="KW-0443">Lipid metabolism</keyword>
<dbReference type="Pfam" id="PF01648">
    <property type="entry name" value="ACPS"/>
    <property type="match status" value="1"/>
</dbReference>
<dbReference type="InterPro" id="IPR037143">
    <property type="entry name" value="4-PPantetheinyl_Trfase_dom_sf"/>
</dbReference>
<evidence type="ECO:0000256" key="5">
    <source>
        <dbReference type="ARBA" id="ARBA00022842"/>
    </source>
</evidence>
<organism evidence="9">
    <name type="scientific">freshwater metagenome</name>
    <dbReference type="NCBI Taxonomy" id="449393"/>
    <lineage>
        <taxon>unclassified sequences</taxon>
        <taxon>metagenomes</taxon>
        <taxon>ecological metagenomes</taxon>
    </lineage>
</organism>
<evidence type="ECO:0000313" key="11">
    <source>
        <dbReference type="EMBL" id="CAB4702327.1"/>
    </source>
</evidence>
<dbReference type="InterPro" id="IPR002582">
    <property type="entry name" value="ACPS"/>
</dbReference>
<keyword evidence="5" id="KW-0460">Magnesium</keyword>
<evidence type="ECO:0000313" key="14">
    <source>
        <dbReference type="EMBL" id="CAB5019844.1"/>
    </source>
</evidence>
<evidence type="ECO:0000256" key="3">
    <source>
        <dbReference type="ARBA" id="ARBA00022723"/>
    </source>
</evidence>
<dbReference type="NCBIfam" id="TIGR00556">
    <property type="entry name" value="pantethn_trn"/>
    <property type="match status" value="1"/>
</dbReference>
<evidence type="ECO:0000313" key="10">
    <source>
        <dbReference type="EMBL" id="CAB4344184.1"/>
    </source>
</evidence>
<evidence type="ECO:0000256" key="7">
    <source>
        <dbReference type="ARBA" id="ARBA00023160"/>
    </source>
</evidence>
<keyword evidence="3" id="KW-0479">Metal-binding</keyword>
<dbReference type="SUPFAM" id="SSF56214">
    <property type="entry name" value="4'-phosphopantetheinyl transferase"/>
    <property type="match status" value="1"/>
</dbReference>
<evidence type="ECO:0000313" key="13">
    <source>
        <dbReference type="EMBL" id="CAB4846409.1"/>
    </source>
</evidence>
<protein>
    <submittedName>
        <fullName evidence="9">Unannotated protein</fullName>
    </submittedName>
</protein>
<dbReference type="InterPro" id="IPR004568">
    <property type="entry name" value="Ppantetheine-prot_Trfase_dom"/>
</dbReference>
<dbReference type="EMBL" id="CAESAD010000012">
    <property type="protein sequence ID" value="CAB4344184.1"/>
    <property type="molecule type" value="Genomic_DNA"/>
</dbReference>
<evidence type="ECO:0000256" key="2">
    <source>
        <dbReference type="ARBA" id="ARBA00022679"/>
    </source>
</evidence>
<dbReference type="GO" id="GO:0000287">
    <property type="term" value="F:magnesium ion binding"/>
    <property type="evidence" value="ECO:0007669"/>
    <property type="project" value="InterPro"/>
</dbReference>
<dbReference type="EMBL" id="CAEZYC010000012">
    <property type="protein sequence ID" value="CAB4702327.1"/>
    <property type="molecule type" value="Genomic_DNA"/>
</dbReference>
<evidence type="ECO:0000259" key="8">
    <source>
        <dbReference type="Pfam" id="PF01648"/>
    </source>
</evidence>
<dbReference type="EMBL" id="CAESAI010000008">
    <property type="protein sequence ID" value="CAB4335124.1"/>
    <property type="molecule type" value="Genomic_DNA"/>
</dbReference>
<name>A0A6J5YY12_9ZZZZ</name>
<evidence type="ECO:0000313" key="15">
    <source>
        <dbReference type="EMBL" id="CAB5044039.1"/>
    </source>
</evidence>
<proteinExistence type="inferred from homology"/>
<evidence type="ECO:0000256" key="1">
    <source>
        <dbReference type="ARBA" id="ARBA00022516"/>
    </source>
</evidence>
<keyword evidence="7" id="KW-0275">Fatty acid biosynthesis</keyword>
<dbReference type="EMBL" id="CAFBQG010000004">
    <property type="protein sequence ID" value="CAB5044039.1"/>
    <property type="molecule type" value="Genomic_DNA"/>
</dbReference>
<dbReference type="NCBIfam" id="NF000832">
    <property type="entry name" value="PRK00070.3-2"/>
    <property type="match status" value="1"/>
</dbReference>
<dbReference type="AlphaFoldDB" id="A0A6J5YY12"/>
<dbReference type="NCBIfam" id="TIGR00516">
    <property type="entry name" value="acpS"/>
    <property type="match status" value="1"/>
</dbReference>
<evidence type="ECO:0000256" key="6">
    <source>
        <dbReference type="ARBA" id="ARBA00023098"/>
    </source>
</evidence>
<gene>
    <name evidence="11" type="ORF">UFOPK2648_00383</name>
    <name evidence="12" type="ORF">UFOPK3037_00399</name>
    <name evidence="13" type="ORF">UFOPK3278_00309</name>
    <name evidence="9" type="ORF">UFOPK3406_00525</name>
    <name evidence="10" type="ORF">UFOPK3925_01343</name>
    <name evidence="14" type="ORF">UFOPK4097_00861</name>
    <name evidence="15" type="ORF">UFOPK4301_00074</name>
</gene>
<reference evidence="9" key="1">
    <citation type="submission" date="2020-05" db="EMBL/GenBank/DDBJ databases">
        <authorList>
            <person name="Chiriac C."/>
            <person name="Salcher M."/>
            <person name="Ghai R."/>
            <person name="Kavagutti S V."/>
        </authorList>
    </citation>
    <scope>NUCLEOTIDE SEQUENCE</scope>
</reference>